<dbReference type="Gene3D" id="1.10.357.10">
    <property type="entry name" value="Tetracycline Repressor, domain 2"/>
    <property type="match status" value="1"/>
</dbReference>
<keyword evidence="3" id="KW-0804">Transcription</keyword>
<dbReference type="Gene3D" id="1.10.10.60">
    <property type="entry name" value="Homeodomain-like"/>
    <property type="match status" value="1"/>
</dbReference>
<accession>A0AAN1XY41</accession>
<dbReference type="InterPro" id="IPR009057">
    <property type="entry name" value="Homeodomain-like_sf"/>
</dbReference>
<gene>
    <name evidence="6" type="ORF">WPS_28080</name>
</gene>
<dbReference type="InterPro" id="IPR036271">
    <property type="entry name" value="Tet_transcr_reg_TetR-rel_C_sf"/>
</dbReference>
<protein>
    <submittedName>
        <fullName evidence="6">TetR family transcriptional regulator</fullName>
    </submittedName>
</protein>
<dbReference type="InterPro" id="IPR011075">
    <property type="entry name" value="TetR_C"/>
</dbReference>
<dbReference type="InterPro" id="IPR001647">
    <property type="entry name" value="HTH_TetR"/>
</dbReference>
<feature type="domain" description="HTH tetR-type" evidence="5">
    <location>
        <begin position="9"/>
        <end position="69"/>
    </location>
</feature>
<keyword evidence="7" id="KW-1185">Reference proteome</keyword>
<keyword evidence="2 4" id="KW-0238">DNA-binding</keyword>
<name>A0AAN1XY41_UNVUL</name>
<organism evidence="6 7">
    <name type="scientific">Vulcanimicrobium alpinum</name>
    <dbReference type="NCBI Taxonomy" id="3016050"/>
    <lineage>
        <taxon>Bacteria</taxon>
        <taxon>Bacillati</taxon>
        <taxon>Vulcanimicrobiota</taxon>
        <taxon>Vulcanimicrobiia</taxon>
        <taxon>Vulcanimicrobiales</taxon>
        <taxon>Vulcanimicrobiaceae</taxon>
        <taxon>Vulcanimicrobium</taxon>
    </lineage>
</organism>
<evidence type="ECO:0000259" key="5">
    <source>
        <dbReference type="PROSITE" id="PS50977"/>
    </source>
</evidence>
<reference evidence="6 7" key="1">
    <citation type="journal article" date="2022" name="ISME Commun">
        <title>Vulcanimicrobium alpinus gen. nov. sp. nov., the first cultivated representative of the candidate phylum 'Eremiobacterota', is a metabolically versatile aerobic anoxygenic phototroph.</title>
        <authorList>
            <person name="Yabe S."/>
            <person name="Muto K."/>
            <person name="Abe K."/>
            <person name="Yokota A."/>
            <person name="Staudigel H."/>
            <person name="Tebo B.M."/>
        </authorList>
    </citation>
    <scope>NUCLEOTIDE SEQUENCE [LARGE SCALE GENOMIC DNA]</scope>
    <source>
        <strain evidence="6 7">WC8-2</strain>
    </source>
</reference>
<evidence type="ECO:0000256" key="3">
    <source>
        <dbReference type="ARBA" id="ARBA00023163"/>
    </source>
</evidence>
<evidence type="ECO:0000313" key="6">
    <source>
        <dbReference type="EMBL" id="BDE07532.1"/>
    </source>
</evidence>
<dbReference type="RefSeq" id="WP_317995116.1">
    <property type="nucleotide sequence ID" value="NZ_AP025523.1"/>
</dbReference>
<dbReference type="SUPFAM" id="SSF46689">
    <property type="entry name" value="Homeodomain-like"/>
    <property type="match status" value="1"/>
</dbReference>
<dbReference type="PANTHER" id="PTHR47506:SF1">
    <property type="entry name" value="HTH-TYPE TRANSCRIPTIONAL REGULATOR YJDC"/>
    <property type="match status" value="1"/>
</dbReference>
<dbReference type="PROSITE" id="PS50977">
    <property type="entry name" value="HTH_TETR_2"/>
    <property type="match status" value="1"/>
</dbReference>
<dbReference type="SUPFAM" id="SSF48498">
    <property type="entry name" value="Tetracyclin repressor-like, C-terminal domain"/>
    <property type="match status" value="1"/>
</dbReference>
<dbReference type="KEGG" id="vab:WPS_28080"/>
<evidence type="ECO:0000256" key="4">
    <source>
        <dbReference type="PROSITE-ProRule" id="PRU00335"/>
    </source>
</evidence>
<dbReference type="Pfam" id="PF00440">
    <property type="entry name" value="TetR_N"/>
    <property type="match status" value="1"/>
</dbReference>
<feature type="DNA-binding region" description="H-T-H motif" evidence="4">
    <location>
        <begin position="32"/>
        <end position="51"/>
    </location>
</feature>
<evidence type="ECO:0000256" key="2">
    <source>
        <dbReference type="ARBA" id="ARBA00023125"/>
    </source>
</evidence>
<evidence type="ECO:0000256" key="1">
    <source>
        <dbReference type="ARBA" id="ARBA00023015"/>
    </source>
</evidence>
<dbReference type="GO" id="GO:0003677">
    <property type="term" value="F:DNA binding"/>
    <property type="evidence" value="ECO:0007669"/>
    <property type="project" value="UniProtKB-UniRule"/>
</dbReference>
<sequence length="202" mass="22020">MANRGRPKLYDRQAALHAAMLLFWQRGYLGASMDELTKAMLMNRASVYASFGDKRQLFLSCVDHYLETNGAAPFAALQKPRIADAIRGFFRAVVFNTTSATTPGCLVASVLATAAGEEPELREKLQACLAITDRLLCARLSRAMAEGEVPLHVRPSRVARLVNSLRHGLTVRARAGESRRILLATADEAADLVALTLRASHA</sequence>
<dbReference type="Proteomes" id="UP001317532">
    <property type="component" value="Chromosome"/>
</dbReference>
<evidence type="ECO:0000313" key="7">
    <source>
        <dbReference type="Proteomes" id="UP001317532"/>
    </source>
</evidence>
<proteinExistence type="predicted"/>
<keyword evidence="1" id="KW-0805">Transcription regulation</keyword>
<dbReference type="EMBL" id="AP025523">
    <property type="protein sequence ID" value="BDE07532.1"/>
    <property type="molecule type" value="Genomic_DNA"/>
</dbReference>
<dbReference type="Pfam" id="PF16925">
    <property type="entry name" value="TetR_C_13"/>
    <property type="match status" value="1"/>
</dbReference>
<dbReference type="AlphaFoldDB" id="A0AAN1XY41"/>
<dbReference type="PANTHER" id="PTHR47506">
    <property type="entry name" value="TRANSCRIPTIONAL REGULATORY PROTEIN"/>
    <property type="match status" value="1"/>
</dbReference>